<dbReference type="EC" id="3.1.1.96" evidence="6"/>
<dbReference type="EC" id="3.1.1.-" evidence="6"/>
<dbReference type="GO" id="GO:0000049">
    <property type="term" value="F:tRNA binding"/>
    <property type="evidence" value="ECO:0007669"/>
    <property type="project" value="UniProtKB-UniRule"/>
</dbReference>
<dbReference type="NCBIfam" id="TIGR00256">
    <property type="entry name" value="D-aminoacyl-tRNA deacylase"/>
    <property type="match status" value="1"/>
</dbReference>
<dbReference type="InterPro" id="IPR023509">
    <property type="entry name" value="DTD-like_sf"/>
</dbReference>
<dbReference type="Pfam" id="PF02580">
    <property type="entry name" value="Tyr_Deacylase"/>
    <property type="match status" value="1"/>
</dbReference>
<organism evidence="7 8">
    <name type="scientific">Psychracetigena formicireducens</name>
    <dbReference type="NCBI Taxonomy" id="2986056"/>
    <lineage>
        <taxon>Bacteria</taxon>
        <taxon>Bacillati</taxon>
        <taxon>Candidatus Lithacetigenota</taxon>
        <taxon>Candidatus Psychracetigena</taxon>
    </lineage>
</organism>
<dbReference type="GO" id="GO:0005737">
    <property type="term" value="C:cytoplasm"/>
    <property type="evidence" value="ECO:0007669"/>
    <property type="project" value="UniProtKB-SubCell"/>
</dbReference>
<comment type="similarity">
    <text evidence="2 6">Belongs to the DTD family.</text>
</comment>
<dbReference type="SUPFAM" id="SSF69500">
    <property type="entry name" value="DTD-like"/>
    <property type="match status" value="1"/>
</dbReference>
<feature type="short sequence motif" description="Gly-cisPro motif, important for rejection of L-amino acids" evidence="6">
    <location>
        <begin position="139"/>
        <end position="140"/>
    </location>
</feature>
<dbReference type="GO" id="GO:0019478">
    <property type="term" value="P:D-amino acid catabolic process"/>
    <property type="evidence" value="ECO:0007669"/>
    <property type="project" value="UniProtKB-UniRule"/>
</dbReference>
<dbReference type="PANTHER" id="PTHR10472">
    <property type="entry name" value="D-TYROSYL-TRNA TYR DEACYLASE"/>
    <property type="match status" value="1"/>
</dbReference>
<comment type="catalytic activity">
    <reaction evidence="6">
        <text>glycyl-tRNA(Ala) + H2O = tRNA(Ala) + glycine + H(+)</text>
        <dbReference type="Rhea" id="RHEA:53744"/>
        <dbReference type="Rhea" id="RHEA-COMP:9657"/>
        <dbReference type="Rhea" id="RHEA-COMP:13640"/>
        <dbReference type="ChEBI" id="CHEBI:15377"/>
        <dbReference type="ChEBI" id="CHEBI:15378"/>
        <dbReference type="ChEBI" id="CHEBI:57305"/>
        <dbReference type="ChEBI" id="CHEBI:78442"/>
        <dbReference type="ChEBI" id="CHEBI:78522"/>
    </reaction>
</comment>
<protein>
    <recommendedName>
        <fullName evidence="6">D-aminoacyl-tRNA deacylase</fullName>
        <shortName evidence="6">DTD</shortName>
        <ecNumber evidence="6">3.1.1.96</ecNumber>
    </recommendedName>
    <alternativeName>
        <fullName evidence="6">Gly-tRNA(Ala) deacylase</fullName>
        <ecNumber evidence="6">3.1.1.-</ecNumber>
    </alternativeName>
</protein>
<sequence length="151" mass="17045">MRVVVQRVKSASVIVEGQVVSEIARGILVFVSIEEGDEEKDLSYIAQKVLNLRIFENDLGKFDKSVLEIDGEILVVSQFTISGDVRKGRRPDFTRALSPDKSIPLYEDFIRIIKNNYSSEKIQEGVFQAHMDVQLINDGPVTILISSKKEF</sequence>
<evidence type="ECO:0000313" key="8">
    <source>
        <dbReference type="Proteomes" id="UP000811545"/>
    </source>
</evidence>
<dbReference type="GO" id="GO:0043908">
    <property type="term" value="F:Ser(Gly)-tRNA(Ala) hydrolase activity"/>
    <property type="evidence" value="ECO:0007669"/>
    <property type="project" value="UniProtKB-UniRule"/>
</dbReference>
<dbReference type="Gene3D" id="3.50.80.10">
    <property type="entry name" value="D-tyrosyl-tRNA(Tyr) deacylase"/>
    <property type="match status" value="1"/>
</dbReference>
<accession>A0A9E2BGV0</accession>
<evidence type="ECO:0000256" key="1">
    <source>
        <dbReference type="ARBA" id="ARBA00004496"/>
    </source>
</evidence>
<comment type="domain">
    <text evidence="6">A Gly-cisPro motif from one monomer fits into the active site of the other monomer to allow specific chiral rejection of L-amino acids.</text>
</comment>
<evidence type="ECO:0000256" key="5">
    <source>
        <dbReference type="ARBA" id="ARBA00022801"/>
    </source>
</evidence>
<evidence type="ECO:0000256" key="4">
    <source>
        <dbReference type="ARBA" id="ARBA00022490"/>
    </source>
</evidence>
<dbReference type="HAMAP" id="MF_00518">
    <property type="entry name" value="Deacylase_Dtd"/>
    <property type="match status" value="1"/>
</dbReference>
<comment type="caution">
    <text evidence="7">The sequence shown here is derived from an EMBL/GenBank/DDBJ whole genome shotgun (WGS) entry which is preliminary data.</text>
</comment>
<evidence type="ECO:0000256" key="2">
    <source>
        <dbReference type="ARBA" id="ARBA00009673"/>
    </source>
</evidence>
<dbReference type="Proteomes" id="UP000811545">
    <property type="component" value="Unassembled WGS sequence"/>
</dbReference>
<dbReference type="GO" id="GO:0051500">
    <property type="term" value="F:D-tyrosyl-tRNA(Tyr) deacylase activity"/>
    <property type="evidence" value="ECO:0007669"/>
    <property type="project" value="TreeGrafter"/>
</dbReference>
<proteinExistence type="inferred from homology"/>
<gene>
    <name evidence="6 7" type="primary">dtd</name>
    <name evidence="7" type="ORF">DDT42_00497</name>
</gene>
<comment type="catalytic activity">
    <reaction evidence="6">
        <text>a D-aminoacyl-tRNA + H2O = a tRNA + a D-alpha-amino acid + H(+)</text>
        <dbReference type="Rhea" id="RHEA:13953"/>
        <dbReference type="Rhea" id="RHEA-COMP:10123"/>
        <dbReference type="Rhea" id="RHEA-COMP:10124"/>
        <dbReference type="ChEBI" id="CHEBI:15377"/>
        <dbReference type="ChEBI" id="CHEBI:15378"/>
        <dbReference type="ChEBI" id="CHEBI:59871"/>
        <dbReference type="ChEBI" id="CHEBI:78442"/>
        <dbReference type="ChEBI" id="CHEBI:79333"/>
        <dbReference type="EC" id="3.1.1.96"/>
    </reaction>
</comment>
<dbReference type="AlphaFoldDB" id="A0A9E2BGV0"/>
<evidence type="ECO:0000313" key="7">
    <source>
        <dbReference type="EMBL" id="MBT9144652.1"/>
    </source>
</evidence>
<keyword evidence="6" id="KW-0820">tRNA-binding</keyword>
<name>A0A9E2BGV0_PSYF1</name>
<evidence type="ECO:0000256" key="6">
    <source>
        <dbReference type="HAMAP-Rule" id="MF_00518"/>
    </source>
</evidence>
<keyword evidence="6" id="KW-0694">RNA-binding</keyword>
<dbReference type="FunFam" id="3.50.80.10:FF:000001">
    <property type="entry name" value="D-aminoacyl-tRNA deacylase"/>
    <property type="match status" value="1"/>
</dbReference>
<dbReference type="PANTHER" id="PTHR10472:SF1">
    <property type="entry name" value="D-AMINOACYL-TRNA DEACYLASE 2"/>
    <property type="match status" value="1"/>
</dbReference>
<dbReference type="GO" id="GO:0106026">
    <property type="term" value="F:Gly-tRNA(Ala) deacylase activity"/>
    <property type="evidence" value="ECO:0007669"/>
    <property type="project" value="UniProtKB-UniRule"/>
</dbReference>
<reference evidence="7 8" key="1">
    <citation type="journal article" date="2021" name="bioRxiv">
        <title>Unique metabolic strategies in Hadean analogues reveal hints for primordial physiology.</title>
        <authorList>
            <person name="Nobu M.K."/>
            <person name="Nakai R."/>
            <person name="Tamazawa S."/>
            <person name="Mori H."/>
            <person name="Toyoda A."/>
            <person name="Ijiri A."/>
            <person name="Suzuki S."/>
            <person name="Kurokawa K."/>
            <person name="Kamagata Y."/>
            <person name="Tamaki H."/>
        </authorList>
    </citation>
    <scope>NUCLEOTIDE SEQUENCE [LARGE SCALE GENOMIC DNA]</scope>
    <source>
        <strain evidence="7">BS525</strain>
    </source>
</reference>
<comment type="subunit">
    <text evidence="3 6">Homodimer.</text>
</comment>
<comment type="function">
    <text evidence="6">An aminoacyl-tRNA editing enzyme that deacylates mischarged D-aminoacyl-tRNAs. Also deacylates mischarged glycyl-tRNA(Ala), protecting cells against glycine mischarging by AlaRS. Acts via tRNA-based rather than protein-based catalysis; rejects L-amino acids rather than detecting D-amino acids in the active site. By recycling D-aminoacyl-tRNA to D-amino acids and free tRNA molecules, this enzyme counteracts the toxicity associated with the formation of D-aminoacyl-tRNA entities in vivo and helps enforce protein L-homochirality.</text>
</comment>
<comment type="subcellular location">
    <subcellularLocation>
        <location evidence="1 6">Cytoplasm</location>
    </subcellularLocation>
</comment>
<keyword evidence="4 6" id="KW-0963">Cytoplasm</keyword>
<keyword evidence="5 6" id="KW-0378">Hydrolase</keyword>
<dbReference type="EMBL" id="QLTW01000015">
    <property type="protein sequence ID" value="MBT9144652.1"/>
    <property type="molecule type" value="Genomic_DNA"/>
</dbReference>
<evidence type="ECO:0000256" key="3">
    <source>
        <dbReference type="ARBA" id="ARBA00011738"/>
    </source>
</evidence>
<dbReference type="InterPro" id="IPR003732">
    <property type="entry name" value="Daa-tRNA_deacyls_DTD"/>
</dbReference>